<keyword evidence="8" id="KW-1133">Transmembrane helix</keyword>
<feature type="signal peptide" evidence="9">
    <location>
        <begin position="1"/>
        <end position="28"/>
    </location>
</feature>
<feature type="region of interest" description="Disordered" evidence="7">
    <location>
        <begin position="643"/>
        <end position="676"/>
    </location>
</feature>
<dbReference type="GO" id="GO:0045499">
    <property type="term" value="F:chemorepellent activity"/>
    <property type="evidence" value="ECO:0007669"/>
    <property type="project" value="TreeGrafter"/>
</dbReference>
<dbReference type="GO" id="GO:0005886">
    <property type="term" value="C:plasma membrane"/>
    <property type="evidence" value="ECO:0007669"/>
    <property type="project" value="TreeGrafter"/>
</dbReference>
<evidence type="ECO:0000259" key="10">
    <source>
        <dbReference type="PROSITE" id="PS51004"/>
    </source>
</evidence>
<dbReference type="PANTHER" id="PTHR11036">
    <property type="entry name" value="SEMAPHORIN"/>
    <property type="match status" value="1"/>
</dbReference>
<protein>
    <submittedName>
        <fullName evidence="11">Semaphorin-1A</fullName>
    </submittedName>
</protein>
<dbReference type="GO" id="GO:0007411">
    <property type="term" value="P:axon guidance"/>
    <property type="evidence" value="ECO:0007669"/>
    <property type="project" value="TreeGrafter"/>
</dbReference>
<keyword evidence="3 8" id="KW-0472">Membrane</keyword>
<dbReference type="GO" id="GO:0030215">
    <property type="term" value="F:semaphorin receptor binding"/>
    <property type="evidence" value="ECO:0007669"/>
    <property type="project" value="InterPro"/>
</dbReference>
<dbReference type="InterPro" id="IPR016201">
    <property type="entry name" value="PSI"/>
</dbReference>
<reference evidence="12" key="1">
    <citation type="submission" date="2017-01" db="EMBL/GenBank/DDBJ databases">
        <title>Comparative genomics of anhydrobiosis in the tardigrade Hypsibius dujardini.</title>
        <authorList>
            <person name="Yoshida Y."/>
            <person name="Koutsovoulos G."/>
            <person name="Laetsch D."/>
            <person name="Stevens L."/>
            <person name="Kumar S."/>
            <person name="Horikawa D."/>
            <person name="Ishino K."/>
            <person name="Komine S."/>
            <person name="Tomita M."/>
            <person name="Blaxter M."/>
            <person name="Arakawa K."/>
        </authorList>
    </citation>
    <scope>NUCLEOTIDE SEQUENCE [LARGE SCALE GENOMIC DNA]</scope>
    <source>
        <strain evidence="12">Z151</strain>
    </source>
</reference>
<evidence type="ECO:0000256" key="6">
    <source>
        <dbReference type="PROSITE-ProRule" id="PRU00352"/>
    </source>
</evidence>
<dbReference type="AlphaFoldDB" id="A0A1W0WPM8"/>
<keyword evidence="12" id="KW-1185">Reference proteome</keyword>
<dbReference type="EMBL" id="MTYJ01000065">
    <property type="protein sequence ID" value="OQV17154.1"/>
    <property type="molecule type" value="Genomic_DNA"/>
</dbReference>
<evidence type="ECO:0000256" key="2">
    <source>
        <dbReference type="ARBA" id="ARBA00022902"/>
    </source>
</evidence>
<dbReference type="GO" id="GO:0030335">
    <property type="term" value="P:positive regulation of cell migration"/>
    <property type="evidence" value="ECO:0007669"/>
    <property type="project" value="TreeGrafter"/>
</dbReference>
<name>A0A1W0WPM8_HYPEX</name>
<evidence type="ECO:0000313" key="12">
    <source>
        <dbReference type="Proteomes" id="UP000192578"/>
    </source>
</evidence>
<evidence type="ECO:0000256" key="3">
    <source>
        <dbReference type="ARBA" id="ARBA00023136"/>
    </source>
</evidence>
<keyword evidence="4" id="KW-1015">Disulfide bond</keyword>
<gene>
    <name evidence="11" type="ORF">BV898_08734</name>
</gene>
<evidence type="ECO:0000256" key="1">
    <source>
        <dbReference type="ARBA" id="ARBA00004370"/>
    </source>
</evidence>
<dbReference type="Gene3D" id="3.30.1680.10">
    <property type="entry name" value="ligand-binding face of the semaphorins, domain 2"/>
    <property type="match status" value="1"/>
</dbReference>
<dbReference type="InterPro" id="IPR001627">
    <property type="entry name" value="Semap_dom"/>
</dbReference>
<dbReference type="InterPro" id="IPR002165">
    <property type="entry name" value="Plexin_repeat"/>
</dbReference>
<dbReference type="InterPro" id="IPR015943">
    <property type="entry name" value="WD40/YVTN_repeat-like_dom_sf"/>
</dbReference>
<comment type="caution">
    <text evidence="6">Lacks conserved residue(s) required for the propagation of feature annotation.</text>
</comment>
<evidence type="ECO:0000256" key="7">
    <source>
        <dbReference type="SAM" id="MobiDB-lite"/>
    </source>
</evidence>
<dbReference type="InterPro" id="IPR027231">
    <property type="entry name" value="Semaphorin"/>
</dbReference>
<dbReference type="InterPro" id="IPR036352">
    <property type="entry name" value="Semap_dom_sf"/>
</dbReference>
<comment type="caution">
    <text evidence="11">The sequence shown here is derived from an EMBL/GenBank/DDBJ whole genome shotgun (WGS) entry which is preliminary data.</text>
</comment>
<sequence length="714" mass="79571">MVSLAATDFLMTATLTVLFGLLTCPTDCRLWQENAKPKMEVNHEEYKRTSHQFSGNGSSPDYFRLLELDGQSLLVGARNLIYNISLPLLQENQKIEWPSSPDTIKICLEKGKSSDECQNYVRVLIKKSHGDLLVCGTNAYSPMCRDYQLNPLEGVYQAGKDVSGVGSCPYDPRHNSTATFADGHLYAATVSDFAAQDALIRRTSLRTSKDNIFLNEPNFVGSFALGDFVYFFFRENAVEFLNCGKATYSRVARVCKNDRGGIDRRLLGNNWSSFLKTRLNCSAPGDQPFQFDELQSISGLMEGNYNGVPSRVVYGVFTTPVNSIAGSAVCVFNVADMDRAFDGRFKEQRTINQAWLPVSNAEVPEPRPGQCVNDSQTLPDQVLKFAKDHTIMNDNVALMYGRPVLIYTSLSVKYTAIAIAPQVKTVDDRYYDVVFVGTDDGRIIKTVNLDIDNKTPEEPVVIEEIEVLRSGKQPVTSLKVVGNQVIAVFTNEIHAMPVERCGLMRSCRECVALRDPHCAWMDGQCQFQDPTSSNVVWPKNGHGPIQNVRLGRDERCPAVETTSYPSQSNYVGTVIKHKQRDESNEVPEYQTSNVELGNVYREETLAVAVVLTLVFSLAVGFAIGYLVSRYRQTSFKESSLSETSDYSYTHSHPHPGVVDARPTDYRSEPIYAPPEFPPTLKTPINVVLNMQRNTLKSFGAADSKPIPPSKKVYL</sequence>
<evidence type="ECO:0000256" key="4">
    <source>
        <dbReference type="ARBA" id="ARBA00023157"/>
    </source>
</evidence>
<dbReference type="Pfam" id="PF01403">
    <property type="entry name" value="Sema"/>
    <property type="match status" value="1"/>
</dbReference>
<dbReference type="SUPFAM" id="SSF103575">
    <property type="entry name" value="Plexin repeat"/>
    <property type="match status" value="1"/>
</dbReference>
<accession>A0A1W0WPM8</accession>
<dbReference type="SUPFAM" id="SSF101912">
    <property type="entry name" value="Sema domain"/>
    <property type="match status" value="1"/>
</dbReference>
<dbReference type="Pfam" id="PF01437">
    <property type="entry name" value="PSI"/>
    <property type="match status" value="1"/>
</dbReference>
<dbReference type="SMART" id="SM00423">
    <property type="entry name" value="PSI"/>
    <property type="match status" value="1"/>
</dbReference>
<dbReference type="GO" id="GO:0071526">
    <property type="term" value="P:semaphorin-plexin signaling pathway"/>
    <property type="evidence" value="ECO:0007669"/>
    <property type="project" value="TreeGrafter"/>
</dbReference>
<dbReference type="FunFam" id="2.130.10.10:FF:000346">
    <property type="entry name" value="Sema-1a, isoform D"/>
    <property type="match status" value="1"/>
</dbReference>
<dbReference type="PROSITE" id="PS51004">
    <property type="entry name" value="SEMA"/>
    <property type="match status" value="1"/>
</dbReference>
<evidence type="ECO:0000256" key="5">
    <source>
        <dbReference type="ARBA" id="ARBA00023180"/>
    </source>
</evidence>
<evidence type="ECO:0000256" key="9">
    <source>
        <dbReference type="SAM" id="SignalP"/>
    </source>
</evidence>
<keyword evidence="5" id="KW-0325">Glycoprotein</keyword>
<keyword evidence="2" id="KW-0524">Neurogenesis</keyword>
<dbReference type="PANTHER" id="PTHR11036:SF127">
    <property type="entry name" value="SEMAPHORIN-1A"/>
    <property type="match status" value="1"/>
</dbReference>
<keyword evidence="8" id="KW-0812">Transmembrane</keyword>
<proteinExistence type="predicted"/>
<feature type="transmembrane region" description="Helical" evidence="8">
    <location>
        <begin position="605"/>
        <end position="627"/>
    </location>
</feature>
<comment type="subcellular location">
    <subcellularLocation>
        <location evidence="1">Membrane</location>
    </subcellularLocation>
</comment>
<dbReference type="SMART" id="SM00630">
    <property type="entry name" value="Sema"/>
    <property type="match status" value="1"/>
</dbReference>
<dbReference type="OrthoDB" id="9988752at2759"/>
<evidence type="ECO:0000256" key="8">
    <source>
        <dbReference type="SAM" id="Phobius"/>
    </source>
</evidence>
<evidence type="ECO:0000313" key="11">
    <source>
        <dbReference type="EMBL" id="OQV17154.1"/>
    </source>
</evidence>
<feature type="chain" id="PRO_5012596618" evidence="9">
    <location>
        <begin position="29"/>
        <end position="714"/>
    </location>
</feature>
<dbReference type="Proteomes" id="UP000192578">
    <property type="component" value="Unassembled WGS sequence"/>
</dbReference>
<organism evidence="11 12">
    <name type="scientific">Hypsibius exemplaris</name>
    <name type="common">Freshwater tardigrade</name>
    <dbReference type="NCBI Taxonomy" id="2072580"/>
    <lineage>
        <taxon>Eukaryota</taxon>
        <taxon>Metazoa</taxon>
        <taxon>Ecdysozoa</taxon>
        <taxon>Tardigrada</taxon>
        <taxon>Eutardigrada</taxon>
        <taxon>Parachela</taxon>
        <taxon>Hypsibioidea</taxon>
        <taxon>Hypsibiidae</taxon>
        <taxon>Hypsibius</taxon>
    </lineage>
</organism>
<keyword evidence="9" id="KW-0732">Signal</keyword>
<dbReference type="Gene3D" id="2.130.10.10">
    <property type="entry name" value="YVTN repeat-like/Quinoprotein amine dehydrogenase"/>
    <property type="match status" value="1"/>
</dbReference>
<feature type="domain" description="Sema" evidence="10">
    <location>
        <begin position="38"/>
        <end position="498"/>
    </location>
</feature>